<organism evidence="4 5">
    <name type="scientific">Sterrhoptilus dennistouni</name>
    <dbReference type="NCBI Taxonomy" id="2585820"/>
    <lineage>
        <taxon>Eukaryota</taxon>
        <taxon>Metazoa</taxon>
        <taxon>Chordata</taxon>
        <taxon>Craniata</taxon>
        <taxon>Vertebrata</taxon>
        <taxon>Euteleostomi</taxon>
        <taxon>Archelosauria</taxon>
        <taxon>Archosauria</taxon>
        <taxon>Dinosauria</taxon>
        <taxon>Saurischia</taxon>
        <taxon>Theropoda</taxon>
        <taxon>Coelurosauria</taxon>
        <taxon>Aves</taxon>
        <taxon>Neognathae</taxon>
        <taxon>Neoaves</taxon>
        <taxon>Telluraves</taxon>
        <taxon>Australaves</taxon>
        <taxon>Passeriformes</taxon>
        <taxon>Sylvioidea</taxon>
        <taxon>Zosteropidae</taxon>
        <taxon>Sterrhoptilus</taxon>
    </lineage>
</organism>
<dbReference type="FunFam" id="1.25.10.10:FF:000429">
    <property type="entry name" value="Transport and golgi organization 6 homolog"/>
    <property type="match status" value="1"/>
</dbReference>
<feature type="region of interest" description="Disordered" evidence="2">
    <location>
        <begin position="479"/>
        <end position="535"/>
    </location>
</feature>
<dbReference type="SUPFAM" id="SSF48371">
    <property type="entry name" value="ARM repeat"/>
    <property type="match status" value="1"/>
</dbReference>
<evidence type="ECO:0000313" key="5">
    <source>
        <dbReference type="Proteomes" id="UP000572325"/>
    </source>
</evidence>
<comment type="similarity">
    <text evidence="1">Belongs to the Tango6 family.</text>
</comment>
<feature type="compositionally biased region" description="Low complexity" evidence="2">
    <location>
        <begin position="521"/>
        <end position="535"/>
    </location>
</feature>
<dbReference type="InterPro" id="IPR057407">
    <property type="entry name" value="HEAT_TANGO6"/>
</dbReference>
<dbReference type="InterPro" id="IPR011989">
    <property type="entry name" value="ARM-like"/>
</dbReference>
<evidence type="ECO:0000313" key="4">
    <source>
        <dbReference type="EMBL" id="NXI33100.1"/>
    </source>
</evidence>
<dbReference type="PANTHER" id="PTHR20959">
    <property type="entry name" value="TRANSPORT AND GOLGI ORGANIZATION PROTEIN 6 FAMILY MEMBER"/>
    <property type="match status" value="1"/>
</dbReference>
<sequence length="802" mass="85852">APAWLRRLCGYLLSERLLRPGGVQAVVQGVLEGTDGEWGALGGAGAEAAALDWKKCDAVGKILAACPQQCLSLEDYYRQVCPQILDLLHIQDKVAARQFQRVATTTLLTMAREQPQLAERHLLQPLLAPLCRCSEAVELALEDLTAGAVLVPEAELGSCVEDILKVYVVGNDSSSLLLGSLQSVLGVVFSLYSFAKQNVSYLRSPCQDILLWFLEKAEREQSLAVLEGLARLSSHVPTLHPQCQLRVGSEGGAAIVLGETISDEDEALYQKISLEQCHVESLVELLSHCQKSGLAGDFFIHCLKELTRVVAEDEAAPNPSVEPGGSLLELEQYQARQGRKLLVLQLVAALCEGVSDTVFTDIVQVQEFLAAVLQRACAHPATGPGAAAEAQTLAMAMGLGVTPHSTGANTALLPPQLKSSDFVVLKRLVPLLEELSRTYPEPLTQELASDLCIAICTHGACSPGTVGAAADGVLGRKAGGGAQSPAGVPGTAPSPSSPQHGHGNSSAHGARSKEQSTCREPSASSASSASAAPRADSLAPAGLQELLVSAYDPQPPARAAALRRLASLVTLRDPEALRIQEKLLEVFLENVQHEDAFVYLSAIQGIALLSSEYPERILPVLLAQYECPAQGTEDTMAAVTRMKLGEVLMRVTRALGDMVFRHREPLIRAFLRGARDPDSALRASSLSNLGELCQHLGFQLGSIVQEVTCCVTATARTDPEAEVRRAAVHVVVLLLRGLSEKVTEVLQDVLRDLYRLLKHVVTAERDAATVLHAQLALEELDAAMRRVLFPPQTLEKKIVVLP</sequence>
<dbReference type="InterPro" id="IPR019414">
    <property type="entry name" value="Rtp1_C2"/>
</dbReference>
<dbReference type="InterPro" id="IPR017896">
    <property type="entry name" value="4Fe4S_Fe-S-bd"/>
</dbReference>
<feature type="domain" description="4Fe-4S ferredoxin-type" evidence="3">
    <location>
        <begin position="47"/>
        <end position="76"/>
    </location>
</feature>
<comment type="caution">
    <text evidence="4">The sequence shown here is derived from an EMBL/GenBank/DDBJ whole genome shotgun (WGS) entry which is preliminary data.</text>
</comment>
<feature type="compositionally biased region" description="Polar residues" evidence="2">
    <location>
        <begin position="493"/>
        <end position="507"/>
    </location>
</feature>
<keyword evidence="5" id="KW-1185">Reference proteome</keyword>
<feature type="non-terminal residue" evidence="4">
    <location>
        <position position="1"/>
    </location>
</feature>
<evidence type="ECO:0000259" key="3">
    <source>
        <dbReference type="PROSITE" id="PS51379"/>
    </source>
</evidence>
<dbReference type="Pfam" id="PF23565">
    <property type="entry name" value="ARM_TANGO6"/>
    <property type="match status" value="1"/>
</dbReference>
<dbReference type="Pfam" id="PF10363">
    <property type="entry name" value="RTP1_C1"/>
    <property type="match status" value="1"/>
</dbReference>
<protein>
    <submittedName>
        <fullName evidence="4">TNG6 protein</fullName>
    </submittedName>
</protein>
<dbReference type="Pfam" id="PF10304">
    <property type="entry name" value="RTP1_C2"/>
    <property type="match status" value="1"/>
</dbReference>
<reference evidence="4 5" key="1">
    <citation type="submission" date="2019-09" db="EMBL/GenBank/DDBJ databases">
        <title>Bird 10,000 Genomes (B10K) Project - Family phase.</title>
        <authorList>
            <person name="Zhang G."/>
        </authorList>
    </citation>
    <scope>NUCLEOTIDE SEQUENCE [LARGE SCALE GENOMIC DNA]</scope>
    <source>
        <strain evidence="4">B10K-DU-001-27</strain>
        <tissue evidence="4">Muscle</tissue>
    </source>
</reference>
<dbReference type="GO" id="GO:0009306">
    <property type="term" value="P:protein secretion"/>
    <property type="evidence" value="ECO:0007669"/>
    <property type="project" value="TreeGrafter"/>
</dbReference>
<gene>
    <name evidence="4" type="primary">Tango6</name>
    <name evidence="4" type="ORF">STEDEN_R11994</name>
</gene>
<evidence type="ECO:0000256" key="1">
    <source>
        <dbReference type="ARBA" id="ARBA00005724"/>
    </source>
</evidence>
<dbReference type="EMBL" id="VWZU01018578">
    <property type="protein sequence ID" value="NXI33100.1"/>
    <property type="molecule type" value="Genomic_DNA"/>
</dbReference>
<dbReference type="InterPro" id="IPR019451">
    <property type="entry name" value="Rtp1_C1"/>
</dbReference>
<proteinExistence type="inferred from homology"/>
<dbReference type="PANTHER" id="PTHR20959:SF1">
    <property type="entry name" value="TRANSPORT AND GOLGI ORGANIZATION PROTEIN 6 HOMOLOG"/>
    <property type="match status" value="1"/>
</dbReference>
<dbReference type="Gene3D" id="1.25.10.10">
    <property type="entry name" value="Leucine-rich Repeat Variant"/>
    <property type="match status" value="1"/>
</dbReference>
<feature type="non-terminal residue" evidence="4">
    <location>
        <position position="802"/>
    </location>
</feature>
<accession>A0A7K9SAW8</accession>
<dbReference type="AlphaFoldDB" id="A0A7K9SAW8"/>
<evidence type="ECO:0000256" key="2">
    <source>
        <dbReference type="SAM" id="MobiDB-lite"/>
    </source>
</evidence>
<dbReference type="PROSITE" id="PS51379">
    <property type="entry name" value="4FE4S_FER_2"/>
    <property type="match status" value="1"/>
</dbReference>
<dbReference type="Proteomes" id="UP000572325">
    <property type="component" value="Unassembled WGS sequence"/>
</dbReference>
<dbReference type="InterPro" id="IPR039600">
    <property type="entry name" value="TANGO6/Rtp1"/>
</dbReference>
<dbReference type="InterPro" id="IPR016024">
    <property type="entry name" value="ARM-type_fold"/>
</dbReference>
<name>A0A7K9SAW8_9PASS</name>